<reference evidence="2" key="2">
    <citation type="submission" date="2015-01" db="EMBL/GenBank/DDBJ databases">
        <title>Evolutionary Origins and Diversification of the Mycorrhizal Mutualists.</title>
        <authorList>
            <consortium name="DOE Joint Genome Institute"/>
            <consortium name="Mycorrhizal Genomics Consortium"/>
            <person name="Kohler A."/>
            <person name="Kuo A."/>
            <person name="Nagy L.G."/>
            <person name="Floudas D."/>
            <person name="Copeland A."/>
            <person name="Barry K.W."/>
            <person name="Cichocki N."/>
            <person name="Veneault-Fourrey C."/>
            <person name="LaButti K."/>
            <person name="Lindquist E.A."/>
            <person name="Lipzen A."/>
            <person name="Lundell T."/>
            <person name="Morin E."/>
            <person name="Murat C."/>
            <person name="Riley R."/>
            <person name="Ohm R."/>
            <person name="Sun H."/>
            <person name="Tunlid A."/>
            <person name="Henrissat B."/>
            <person name="Grigoriev I.V."/>
            <person name="Hibbett D.S."/>
            <person name="Martin F."/>
        </authorList>
    </citation>
    <scope>NUCLEOTIDE SEQUENCE [LARGE SCALE GENOMIC DNA]</scope>
    <source>
        <strain evidence="2">Foug A</strain>
    </source>
</reference>
<keyword evidence="2" id="KW-1185">Reference proteome</keyword>
<organism evidence="1 2">
    <name type="scientific">Scleroderma citrinum Foug A</name>
    <dbReference type="NCBI Taxonomy" id="1036808"/>
    <lineage>
        <taxon>Eukaryota</taxon>
        <taxon>Fungi</taxon>
        <taxon>Dikarya</taxon>
        <taxon>Basidiomycota</taxon>
        <taxon>Agaricomycotina</taxon>
        <taxon>Agaricomycetes</taxon>
        <taxon>Agaricomycetidae</taxon>
        <taxon>Boletales</taxon>
        <taxon>Sclerodermatineae</taxon>
        <taxon>Sclerodermataceae</taxon>
        <taxon>Scleroderma</taxon>
    </lineage>
</organism>
<dbReference type="HOGENOM" id="CLU_1120680_0_0_1"/>
<gene>
    <name evidence="1" type="ORF">SCLCIDRAFT_1215828</name>
</gene>
<accession>A0A0C3AA16</accession>
<sequence length="258" mass="28715">MLAILHHICKFLLSALERYSPVRLLQYLLALCRTMDFSRSKSKCSGQDSSHEFLPKPLILAEEKESLSEEGIVNPVGHVISACRTPGELEEGPAQMAEIFPSTRNGRCEDPLGEDECIKSNPPLKEGLLRRMWTNSSSLFHTAYLFDHPGSIRHSLAQTQIEVKCSPADTRGQNKHKVWSTDVKKWRKFSKIYANDIQQVGLLATILLVANMSFLSIHSIDTAPGGLSYLPQIQLLVSFGCIGQHCDGISCTLTKIVH</sequence>
<evidence type="ECO:0000313" key="1">
    <source>
        <dbReference type="EMBL" id="KIM61737.1"/>
    </source>
</evidence>
<protein>
    <submittedName>
        <fullName evidence="1">Uncharacterized protein</fullName>
    </submittedName>
</protein>
<proteinExistence type="predicted"/>
<evidence type="ECO:0000313" key="2">
    <source>
        <dbReference type="Proteomes" id="UP000053989"/>
    </source>
</evidence>
<dbReference type="EMBL" id="KN822049">
    <property type="protein sequence ID" value="KIM61737.1"/>
    <property type="molecule type" value="Genomic_DNA"/>
</dbReference>
<name>A0A0C3AA16_9AGAM</name>
<reference evidence="1 2" key="1">
    <citation type="submission" date="2014-04" db="EMBL/GenBank/DDBJ databases">
        <authorList>
            <consortium name="DOE Joint Genome Institute"/>
            <person name="Kuo A."/>
            <person name="Kohler A."/>
            <person name="Nagy L.G."/>
            <person name="Floudas D."/>
            <person name="Copeland A."/>
            <person name="Barry K.W."/>
            <person name="Cichocki N."/>
            <person name="Veneault-Fourrey C."/>
            <person name="LaButti K."/>
            <person name="Lindquist E.A."/>
            <person name="Lipzen A."/>
            <person name="Lundell T."/>
            <person name="Morin E."/>
            <person name="Murat C."/>
            <person name="Sun H."/>
            <person name="Tunlid A."/>
            <person name="Henrissat B."/>
            <person name="Grigoriev I.V."/>
            <person name="Hibbett D.S."/>
            <person name="Martin F."/>
            <person name="Nordberg H.P."/>
            <person name="Cantor M.N."/>
            <person name="Hua S.X."/>
        </authorList>
    </citation>
    <scope>NUCLEOTIDE SEQUENCE [LARGE SCALE GENOMIC DNA]</scope>
    <source>
        <strain evidence="1 2">Foug A</strain>
    </source>
</reference>
<dbReference type="Proteomes" id="UP000053989">
    <property type="component" value="Unassembled WGS sequence"/>
</dbReference>
<dbReference type="InParanoid" id="A0A0C3AA16"/>
<dbReference type="AlphaFoldDB" id="A0A0C3AA16"/>